<dbReference type="Proteomes" id="UP000769157">
    <property type="component" value="Unassembled WGS sequence"/>
</dbReference>
<sequence length="218" mass="24292">MIVPGNWSRSSNGTSKSRISDSIPKKRVKLVTLDDNTIVGTVHSYTPNNGLLSLITESKTPTKENFVVIKNAFIKSIVSLSKPKESKSGSVNEKFASDPRPPYPIPLNMLGHNYKVENSQTVRKLQSQYILASTLGGRKITTEGKEIFTSLFNLLPDGDVSMDKNDNIIVFDNHIVISKPYGVENCKTVSGHDEQQLSYIRKIIKDVWRQLESNRKGG</sequence>
<evidence type="ECO:0000259" key="2">
    <source>
        <dbReference type="PROSITE" id="PS52001"/>
    </source>
</evidence>
<dbReference type="Pfam" id="PF09793">
    <property type="entry name" value="AD"/>
    <property type="match status" value="1"/>
</dbReference>
<dbReference type="InterPro" id="IPR047574">
    <property type="entry name" value="AD"/>
</dbReference>
<dbReference type="OrthoDB" id="1057137at2759"/>
<evidence type="ECO:0000313" key="3">
    <source>
        <dbReference type="EMBL" id="KAH3668769.1"/>
    </source>
</evidence>
<dbReference type="RefSeq" id="XP_046063183.1">
    <property type="nucleotide sequence ID" value="XM_046203403.1"/>
</dbReference>
<feature type="domain" description="AD" evidence="2">
    <location>
        <begin position="115"/>
        <end position="212"/>
    </location>
</feature>
<dbReference type="SMART" id="SM00995">
    <property type="entry name" value="AD"/>
    <property type="match status" value="1"/>
</dbReference>
<proteinExistence type="predicted"/>
<feature type="region of interest" description="Disordered" evidence="1">
    <location>
        <begin position="1"/>
        <end position="21"/>
    </location>
</feature>
<dbReference type="PANTHER" id="PTHR13542">
    <property type="entry name" value="LSM12 HOMOLOG"/>
    <property type="match status" value="1"/>
</dbReference>
<dbReference type="GeneID" id="70234491"/>
<dbReference type="InterPro" id="IPR039683">
    <property type="entry name" value="Lsm12-like"/>
</dbReference>
<evidence type="ECO:0000313" key="4">
    <source>
        <dbReference type="Proteomes" id="UP000769157"/>
    </source>
</evidence>
<name>A0A9P8PC59_9ASCO</name>
<dbReference type="PROSITE" id="PS52001">
    <property type="entry name" value="AD"/>
    <property type="match status" value="1"/>
</dbReference>
<reference evidence="3" key="1">
    <citation type="journal article" date="2021" name="Open Biol.">
        <title>Shared evolutionary footprints suggest mitochondrial oxidative damage underlies multiple complex I losses in fungi.</title>
        <authorList>
            <person name="Schikora-Tamarit M.A."/>
            <person name="Marcet-Houben M."/>
            <person name="Nosek J."/>
            <person name="Gabaldon T."/>
        </authorList>
    </citation>
    <scope>NUCLEOTIDE SEQUENCE</scope>
    <source>
        <strain evidence="3">CBS6075</strain>
    </source>
</reference>
<protein>
    <recommendedName>
        <fullName evidence="2">AD domain-containing protein</fullName>
    </recommendedName>
</protein>
<gene>
    <name evidence="3" type="ORF">OGAPHI_002524</name>
</gene>
<dbReference type="EMBL" id="JAEUBE010000158">
    <property type="protein sequence ID" value="KAH3668769.1"/>
    <property type="molecule type" value="Genomic_DNA"/>
</dbReference>
<accession>A0A9P8PC59</accession>
<dbReference type="InterPro" id="IPR019181">
    <property type="entry name" value="LSM12_ABD"/>
</dbReference>
<evidence type="ECO:0000256" key="1">
    <source>
        <dbReference type="SAM" id="MobiDB-lite"/>
    </source>
</evidence>
<dbReference type="AlphaFoldDB" id="A0A9P8PC59"/>
<comment type="caution">
    <text evidence="3">The sequence shown here is derived from an EMBL/GenBank/DDBJ whole genome shotgun (WGS) entry which is preliminary data.</text>
</comment>
<keyword evidence="4" id="KW-1185">Reference proteome</keyword>
<reference evidence="3" key="2">
    <citation type="submission" date="2021-01" db="EMBL/GenBank/DDBJ databases">
        <authorList>
            <person name="Schikora-Tamarit M.A."/>
        </authorList>
    </citation>
    <scope>NUCLEOTIDE SEQUENCE</scope>
    <source>
        <strain evidence="3">CBS6075</strain>
    </source>
</reference>
<organism evidence="3 4">
    <name type="scientific">Ogataea philodendri</name>
    <dbReference type="NCBI Taxonomy" id="1378263"/>
    <lineage>
        <taxon>Eukaryota</taxon>
        <taxon>Fungi</taxon>
        <taxon>Dikarya</taxon>
        <taxon>Ascomycota</taxon>
        <taxon>Saccharomycotina</taxon>
        <taxon>Pichiomycetes</taxon>
        <taxon>Pichiales</taxon>
        <taxon>Pichiaceae</taxon>
        <taxon>Ogataea</taxon>
    </lineage>
</organism>
<feature type="compositionally biased region" description="Polar residues" evidence="1">
    <location>
        <begin position="7"/>
        <end position="17"/>
    </location>
</feature>